<accession>A0A2P2LIV7</accession>
<organism evidence="1">
    <name type="scientific">Rhizophora mucronata</name>
    <name type="common">Asiatic mangrove</name>
    <dbReference type="NCBI Taxonomy" id="61149"/>
    <lineage>
        <taxon>Eukaryota</taxon>
        <taxon>Viridiplantae</taxon>
        <taxon>Streptophyta</taxon>
        <taxon>Embryophyta</taxon>
        <taxon>Tracheophyta</taxon>
        <taxon>Spermatophyta</taxon>
        <taxon>Magnoliopsida</taxon>
        <taxon>eudicotyledons</taxon>
        <taxon>Gunneridae</taxon>
        <taxon>Pentapetalae</taxon>
        <taxon>rosids</taxon>
        <taxon>fabids</taxon>
        <taxon>Malpighiales</taxon>
        <taxon>Rhizophoraceae</taxon>
        <taxon>Rhizophora</taxon>
    </lineage>
</organism>
<evidence type="ECO:0000313" key="1">
    <source>
        <dbReference type="EMBL" id="MBX17869.1"/>
    </source>
</evidence>
<dbReference type="EMBL" id="GGEC01037385">
    <property type="protein sequence ID" value="MBX17869.1"/>
    <property type="molecule type" value="Transcribed_RNA"/>
</dbReference>
<proteinExistence type="predicted"/>
<dbReference type="AlphaFoldDB" id="A0A2P2LIV7"/>
<sequence length="57" mass="6262">MNFSDHFPSSTPFCSIPSFFVLNGTSPKARETAILPQILPLTIYNCAVRIGSMNESI</sequence>
<protein>
    <submittedName>
        <fullName evidence="1">Protein phosphatase 2C 57 isoform X2</fullName>
    </submittedName>
</protein>
<name>A0A2P2LIV7_RHIMU</name>
<reference evidence="1" key="1">
    <citation type="submission" date="2018-02" db="EMBL/GenBank/DDBJ databases">
        <title>Rhizophora mucronata_Transcriptome.</title>
        <authorList>
            <person name="Meera S.P."/>
            <person name="Sreeshan A."/>
            <person name="Augustine A."/>
        </authorList>
    </citation>
    <scope>NUCLEOTIDE SEQUENCE</scope>
    <source>
        <tissue evidence="1">Leaf</tissue>
    </source>
</reference>